<feature type="compositionally biased region" description="Polar residues" evidence="6">
    <location>
        <begin position="392"/>
        <end position="404"/>
    </location>
</feature>
<dbReference type="GO" id="GO:0012505">
    <property type="term" value="C:endomembrane system"/>
    <property type="evidence" value="ECO:0007669"/>
    <property type="project" value="TreeGrafter"/>
</dbReference>
<dbReference type="InterPro" id="IPR008429">
    <property type="entry name" value="CLPTM1"/>
</dbReference>
<feature type="region of interest" description="Disordered" evidence="6">
    <location>
        <begin position="386"/>
        <end position="431"/>
    </location>
</feature>
<sequence length="693" mass="79752">MGLINKLITFGTLLFGSWMLFNILSLVVSLYYPNLHIPYIYTVPDKIRRLPKHQIAWPLSHPYIVSSYLSAENQISSYDFFNAAKLVFRSPELISDKGSIVYADSSDPKKKSIDFIQETIKIDLPQSFYHNNGSVFYIHTIVHSKNAIISVPTDSGEKKILDFSDPLLLANVASIIKYQPRVIDNRVQLLKKKSQDPSESVNSKRSNKKNNVYIPHIKKNVDLEIVLERHEFPRYYFPSEIRGIIRLLNPEKQQDPNRPQKYLPIFWENPIAAREEHFIPVIDEDDTKLNSKNKSFDVNIKFRVVQLGWVRLTLKLLDSFRILSTPGSPLQLPKAEIDNIKQMIYDSNPKILLLTFIASILHMVFEFLAYKEDISFYATKPKETIESDSKPITDTNKISESLPSEKSAESDKNQKASEIDDDDEDSDEVDAGQFDSVSRSAVLMRAFATFIGCLYLWDQRENASFLIVIGSVVGVFVETWKLFKIFNIFPFSSSPKTTTSTSTESIKDQADKSGANSLDNEKENDGLRKIIRSSDNIVTKKENTKSNPIIKSVSKEVEIRNKVDRQTGQLMVYIGVPLTIIYGIYSLINGKHTSYTSYLVHTALSSLYLLEFIQMFPQLLINYYLQSVESLPLNAFCYRFLTTFIDDLFAMVIPMPMLTRLGTFRDDIVFFALCYQWWKYPKRSKKQRKQKKE</sequence>
<dbReference type="GO" id="GO:0016020">
    <property type="term" value="C:membrane"/>
    <property type="evidence" value="ECO:0007669"/>
    <property type="project" value="UniProtKB-SubCell"/>
</dbReference>
<keyword evidence="3 7" id="KW-0812">Transmembrane</keyword>
<comment type="caution">
    <text evidence="8">The sequence shown here is derived from an EMBL/GenBank/DDBJ whole genome shotgun (WGS) entry which is preliminary data.</text>
</comment>
<protein>
    <submittedName>
        <fullName evidence="8">Cleft lip and palate transmembrane protein 1-like protein</fullName>
    </submittedName>
</protein>
<comment type="subcellular location">
    <subcellularLocation>
        <location evidence="1">Membrane</location>
        <topology evidence="1">Multi-pass membrane protein</topology>
    </subcellularLocation>
</comment>
<name>A0A1R1YRG8_9FUNG</name>
<proteinExistence type="inferred from homology"/>
<feature type="compositionally biased region" description="Acidic residues" evidence="6">
    <location>
        <begin position="419"/>
        <end position="430"/>
    </location>
</feature>
<evidence type="ECO:0000256" key="3">
    <source>
        <dbReference type="ARBA" id="ARBA00022692"/>
    </source>
</evidence>
<dbReference type="Pfam" id="PF05602">
    <property type="entry name" value="CLPTM1"/>
    <property type="match status" value="2"/>
</dbReference>
<dbReference type="PANTHER" id="PTHR21347:SF0">
    <property type="entry name" value="LIPID SCRAMBLASE CLPTM1L"/>
    <property type="match status" value="1"/>
</dbReference>
<keyword evidence="5 7" id="KW-0472">Membrane</keyword>
<evidence type="ECO:0000256" key="5">
    <source>
        <dbReference type="ARBA" id="ARBA00023136"/>
    </source>
</evidence>
<gene>
    <name evidence="8" type="ORF">AYI69_g1002</name>
</gene>
<evidence type="ECO:0000313" key="8">
    <source>
        <dbReference type="EMBL" id="OMJ29499.1"/>
    </source>
</evidence>
<evidence type="ECO:0000256" key="6">
    <source>
        <dbReference type="SAM" id="MobiDB-lite"/>
    </source>
</evidence>
<dbReference type="OrthoDB" id="378564at2759"/>
<feature type="compositionally biased region" description="Basic and acidic residues" evidence="6">
    <location>
        <begin position="406"/>
        <end position="418"/>
    </location>
</feature>
<feature type="transmembrane region" description="Helical" evidence="7">
    <location>
        <begin position="570"/>
        <end position="588"/>
    </location>
</feature>
<feature type="transmembrane region" description="Helical" evidence="7">
    <location>
        <begin position="608"/>
        <end position="625"/>
    </location>
</feature>
<evidence type="ECO:0000256" key="4">
    <source>
        <dbReference type="ARBA" id="ARBA00022989"/>
    </source>
</evidence>
<feature type="transmembrane region" description="Helical" evidence="7">
    <location>
        <begin position="7"/>
        <end position="32"/>
    </location>
</feature>
<dbReference type="Proteomes" id="UP000187429">
    <property type="component" value="Unassembled WGS sequence"/>
</dbReference>
<evidence type="ECO:0000256" key="1">
    <source>
        <dbReference type="ARBA" id="ARBA00004141"/>
    </source>
</evidence>
<evidence type="ECO:0000256" key="7">
    <source>
        <dbReference type="SAM" id="Phobius"/>
    </source>
</evidence>
<dbReference type="EMBL" id="LSSM01000266">
    <property type="protein sequence ID" value="OMJ29499.1"/>
    <property type="molecule type" value="Genomic_DNA"/>
</dbReference>
<accession>A0A1R1YRG8</accession>
<feature type="compositionally biased region" description="Low complexity" evidence="6">
    <location>
        <begin position="494"/>
        <end position="504"/>
    </location>
</feature>
<comment type="similarity">
    <text evidence="2">Belongs to the CLPTM1 family.</text>
</comment>
<evidence type="ECO:0000256" key="2">
    <source>
        <dbReference type="ARBA" id="ARBA00009310"/>
    </source>
</evidence>
<feature type="transmembrane region" description="Helical" evidence="7">
    <location>
        <begin position="351"/>
        <end position="370"/>
    </location>
</feature>
<evidence type="ECO:0000313" key="9">
    <source>
        <dbReference type="Proteomes" id="UP000187429"/>
    </source>
</evidence>
<keyword evidence="4 7" id="KW-1133">Transmembrane helix</keyword>
<reference evidence="9" key="1">
    <citation type="submission" date="2017-01" db="EMBL/GenBank/DDBJ databases">
        <authorList>
            <person name="Wang Y."/>
            <person name="White M."/>
            <person name="Kvist S."/>
            <person name="Moncalvo J.-M."/>
        </authorList>
    </citation>
    <scope>NUCLEOTIDE SEQUENCE [LARGE SCALE GENOMIC DNA]</scope>
    <source>
        <strain evidence="9">ID-206-W2</strain>
    </source>
</reference>
<organism evidence="8 9">
    <name type="scientific">Smittium culicis</name>
    <dbReference type="NCBI Taxonomy" id="133412"/>
    <lineage>
        <taxon>Eukaryota</taxon>
        <taxon>Fungi</taxon>
        <taxon>Fungi incertae sedis</taxon>
        <taxon>Zoopagomycota</taxon>
        <taxon>Kickxellomycotina</taxon>
        <taxon>Harpellomycetes</taxon>
        <taxon>Harpellales</taxon>
        <taxon>Legeriomycetaceae</taxon>
        <taxon>Smittium</taxon>
    </lineage>
</organism>
<keyword evidence="9" id="KW-1185">Reference proteome</keyword>
<dbReference type="PANTHER" id="PTHR21347">
    <property type="entry name" value="CLEFT LIP AND PALATE ASSOCIATED TRANSMEMBRANE PROTEIN-RELATED"/>
    <property type="match status" value="1"/>
</dbReference>
<dbReference type="AlphaFoldDB" id="A0A1R1YRG8"/>
<feature type="region of interest" description="Disordered" evidence="6">
    <location>
        <begin position="494"/>
        <end position="521"/>
    </location>
</feature>